<reference evidence="2" key="4">
    <citation type="journal article" date="2015" name="G3 (Bethesda)">
        <title>Genome sequences of three phytopathogenic species of the Magnaporthaceae family of fungi.</title>
        <authorList>
            <person name="Okagaki L.H."/>
            <person name="Nunes C.C."/>
            <person name="Sailsbery J."/>
            <person name="Clay B."/>
            <person name="Brown D."/>
            <person name="John T."/>
            <person name="Oh Y."/>
            <person name="Young N."/>
            <person name="Fitzgerald M."/>
            <person name="Haas B.J."/>
            <person name="Zeng Q."/>
            <person name="Young S."/>
            <person name="Adiconis X."/>
            <person name="Fan L."/>
            <person name="Levin J.Z."/>
            <person name="Mitchell T.K."/>
            <person name="Okubara P.A."/>
            <person name="Farman M.L."/>
            <person name="Kohn L.M."/>
            <person name="Birren B."/>
            <person name="Ma L.-J."/>
            <person name="Dean R.A."/>
        </authorList>
    </citation>
    <scope>NUCLEOTIDE SEQUENCE</scope>
    <source>
        <strain evidence="2">R3-111a-1</strain>
    </source>
</reference>
<accession>J3NIA5</accession>
<dbReference type="AlphaFoldDB" id="J3NIA5"/>
<evidence type="ECO:0000313" key="2">
    <source>
        <dbReference type="EnsemblFungi" id="EJT80998"/>
    </source>
</evidence>
<dbReference type="RefSeq" id="XP_009217007.1">
    <property type="nucleotide sequence ID" value="XM_009218743.1"/>
</dbReference>
<reference evidence="1" key="3">
    <citation type="submission" date="2010-09" db="EMBL/GenBank/DDBJ databases">
        <title>Annotation of Gaeumannomyces graminis var. tritici R3-111a-1.</title>
        <authorList>
            <consortium name="The Broad Institute Genome Sequencing Platform"/>
            <person name="Ma L.-J."/>
            <person name="Dead R."/>
            <person name="Young S.K."/>
            <person name="Zeng Q."/>
            <person name="Gargeya S."/>
            <person name="Fitzgerald M."/>
            <person name="Haas B."/>
            <person name="Abouelleil A."/>
            <person name="Alvarado L."/>
            <person name="Arachchi H.M."/>
            <person name="Berlin A."/>
            <person name="Brown A."/>
            <person name="Chapman S.B."/>
            <person name="Chen Z."/>
            <person name="Dunbar C."/>
            <person name="Freedman E."/>
            <person name="Gearin G."/>
            <person name="Gellesch M."/>
            <person name="Goldberg J."/>
            <person name="Griggs A."/>
            <person name="Gujja S."/>
            <person name="Heiman D."/>
            <person name="Howarth C."/>
            <person name="Larson L."/>
            <person name="Lui A."/>
            <person name="MacDonald P.J.P."/>
            <person name="Mehta T."/>
            <person name="Montmayeur A."/>
            <person name="Murphy C."/>
            <person name="Neiman D."/>
            <person name="Pearson M."/>
            <person name="Priest M."/>
            <person name="Roberts A."/>
            <person name="Saif S."/>
            <person name="Shea T."/>
            <person name="Shenoy N."/>
            <person name="Sisk P."/>
            <person name="Stolte C."/>
            <person name="Sykes S."/>
            <person name="Yandava C."/>
            <person name="Wortman J."/>
            <person name="Nusbaum C."/>
            <person name="Birren B."/>
        </authorList>
    </citation>
    <scope>NUCLEOTIDE SEQUENCE</scope>
    <source>
        <strain evidence="1">R3-111a-1</strain>
    </source>
</reference>
<reference evidence="2" key="5">
    <citation type="submission" date="2018-04" db="UniProtKB">
        <authorList>
            <consortium name="EnsemblFungi"/>
        </authorList>
    </citation>
    <scope>IDENTIFICATION</scope>
    <source>
        <strain evidence="2">R3-111a-1</strain>
    </source>
</reference>
<keyword evidence="3" id="KW-1185">Reference proteome</keyword>
<dbReference type="EnsemblFungi" id="EJT80998">
    <property type="protein sequence ID" value="EJT80998"/>
    <property type="gene ID" value="GGTG_00988"/>
</dbReference>
<reference evidence="3" key="1">
    <citation type="submission" date="2010-07" db="EMBL/GenBank/DDBJ databases">
        <title>The genome sequence of Gaeumannomyces graminis var. tritici strain R3-111a-1.</title>
        <authorList>
            <consortium name="The Broad Institute Genome Sequencing Platform"/>
            <person name="Ma L.-J."/>
            <person name="Dead R."/>
            <person name="Young S."/>
            <person name="Zeng Q."/>
            <person name="Koehrsen M."/>
            <person name="Alvarado L."/>
            <person name="Berlin A."/>
            <person name="Chapman S.B."/>
            <person name="Chen Z."/>
            <person name="Freedman E."/>
            <person name="Gellesch M."/>
            <person name="Goldberg J."/>
            <person name="Griggs A."/>
            <person name="Gujja S."/>
            <person name="Heilman E.R."/>
            <person name="Heiman D."/>
            <person name="Hepburn T."/>
            <person name="Howarth C."/>
            <person name="Jen D."/>
            <person name="Larson L."/>
            <person name="Mehta T."/>
            <person name="Neiman D."/>
            <person name="Pearson M."/>
            <person name="Roberts A."/>
            <person name="Saif S."/>
            <person name="Shea T."/>
            <person name="Shenoy N."/>
            <person name="Sisk P."/>
            <person name="Stolte C."/>
            <person name="Sykes S."/>
            <person name="Walk T."/>
            <person name="White J."/>
            <person name="Yandava C."/>
            <person name="Haas B."/>
            <person name="Nusbaum C."/>
            <person name="Birren B."/>
        </authorList>
    </citation>
    <scope>NUCLEOTIDE SEQUENCE [LARGE SCALE GENOMIC DNA]</scope>
    <source>
        <strain evidence="3">R3-111a-1</strain>
    </source>
</reference>
<evidence type="ECO:0000313" key="1">
    <source>
        <dbReference type="EMBL" id="EJT80998.1"/>
    </source>
</evidence>
<dbReference type="HOGENOM" id="CLU_3050423_0_0_1"/>
<protein>
    <submittedName>
        <fullName evidence="1 2">Uncharacterized protein</fullName>
    </submittedName>
</protein>
<gene>
    <name evidence="2" type="primary">20341446</name>
    <name evidence="1" type="ORF">GGTG_00988</name>
</gene>
<dbReference type="GeneID" id="20341446"/>
<dbReference type="VEuPathDB" id="FungiDB:GGTG_00988"/>
<sequence length="54" mass="6234">MFKYKTYLFKKVKNARTFWLGIKLHCGARAIRKGRLLQEALGSSGSRMGQLYLP</sequence>
<reference evidence="1" key="2">
    <citation type="submission" date="2010-07" db="EMBL/GenBank/DDBJ databases">
        <authorList>
            <consortium name="The Broad Institute Genome Sequencing Platform"/>
            <consortium name="Broad Institute Genome Sequencing Center for Infectious Disease"/>
            <person name="Ma L.-J."/>
            <person name="Dead R."/>
            <person name="Young S."/>
            <person name="Zeng Q."/>
            <person name="Koehrsen M."/>
            <person name="Alvarado L."/>
            <person name="Berlin A."/>
            <person name="Chapman S.B."/>
            <person name="Chen Z."/>
            <person name="Freedman E."/>
            <person name="Gellesch M."/>
            <person name="Goldberg J."/>
            <person name="Griggs A."/>
            <person name="Gujja S."/>
            <person name="Heilman E.R."/>
            <person name="Heiman D."/>
            <person name="Hepburn T."/>
            <person name="Howarth C."/>
            <person name="Jen D."/>
            <person name="Larson L."/>
            <person name="Mehta T."/>
            <person name="Neiman D."/>
            <person name="Pearson M."/>
            <person name="Roberts A."/>
            <person name="Saif S."/>
            <person name="Shea T."/>
            <person name="Shenoy N."/>
            <person name="Sisk P."/>
            <person name="Stolte C."/>
            <person name="Sykes S."/>
            <person name="Walk T."/>
            <person name="White J."/>
            <person name="Yandava C."/>
            <person name="Haas B."/>
            <person name="Nusbaum C."/>
            <person name="Birren B."/>
        </authorList>
    </citation>
    <scope>NUCLEOTIDE SEQUENCE</scope>
    <source>
        <strain evidence="1">R3-111a-1</strain>
    </source>
</reference>
<proteinExistence type="predicted"/>
<evidence type="ECO:0000313" key="3">
    <source>
        <dbReference type="Proteomes" id="UP000006039"/>
    </source>
</evidence>
<organism evidence="1">
    <name type="scientific">Gaeumannomyces tritici (strain R3-111a-1)</name>
    <name type="common">Wheat and barley take-all root rot fungus</name>
    <name type="synonym">Gaeumannomyces graminis var. tritici</name>
    <dbReference type="NCBI Taxonomy" id="644352"/>
    <lineage>
        <taxon>Eukaryota</taxon>
        <taxon>Fungi</taxon>
        <taxon>Dikarya</taxon>
        <taxon>Ascomycota</taxon>
        <taxon>Pezizomycotina</taxon>
        <taxon>Sordariomycetes</taxon>
        <taxon>Sordariomycetidae</taxon>
        <taxon>Magnaporthales</taxon>
        <taxon>Magnaporthaceae</taxon>
        <taxon>Gaeumannomyces</taxon>
    </lineage>
</organism>
<dbReference type="EMBL" id="GL385395">
    <property type="protein sequence ID" value="EJT80998.1"/>
    <property type="molecule type" value="Genomic_DNA"/>
</dbReference>
<dbReference type="Proteomes" id="UP000006039">
    <property type="component" value="Unassembled WGS sequence"/>
</dbReference>
<name>J3NIA5_GAET3</name>